<comment type="function">
    <text evidence="8">Component of the signal peptidase complex (SPC) which catalyzes the cleavage of N-terminal signal sequences from nascent proteins as they are translocated into the lumen of the endoplasmic reticulum. Dispensable for SPC enzymatic activity.</text>
</comment>
<dbReference type="OrthoDB" id="263893at2759"/>
<keyword evidence="4 9" id="KW-0812">Transmembrane</keyword>
<dbReference type="GO" id="GO:0005787">
    <property type="term" value="C:signal peptidase complex"/>
    <property type="evidence" value="ECO:0007669"/>
    <property type="project" value="InterPro"/>
</dbReference>
<name>A0A9P4VU71_9PEZI</name>
<dbReference type="PANTHER" id="PTHR13202:SF0">
    <property type="entry name" value="SIGNAL PEPTIDASE COMPLEX SUBUNIT 1"/>
    <property type="match status" value="1"/>
</dbReference>
<dbReference type="EMBL" id="MU006091">
    <property type="protein sequence ID" value="KAF2841677.1"/>
    <property type="molecule type" value="Genomic_DNA"/>
</dbReference>
<evidence type="ECO:0000313" key="11">
    <source>
        <dbReference type="Proteomes" id="UP000799429"/>
    </source>
</evidence>
<proteinExistence type="inferred from homology"/>
<evidence type="ECO:0000256" key="6">
    <source>
        <dbReference type="ARBA" id="ARBA00022989"/>
    </source>
</evidence>
<evidence type="ECO:0000256" key="5">
    <source>
        <dbReference type="ARBA" id="ARBA00022824"/>
    </source>
</evidence>
<protein>
    <recommendedName>
        <fullName evidence="3">Signal peptidase complex subunit 1</fullName>
    </recommendedName>
</protein>
<comment type="subcellular location">
    <subcellularLocation>
        <location evidence="1">Endoplasmic reticulum membrane</location>
        <topology evidence="1">Multi-pass membrane protein</topology>
    </subcellularLocation>
</comment>
<comment type="caution">
    <text evidence="10">The sequence shown here is derived from an EMBL/GenBank/DDBJ whole genome shotgun (WGS) entry which is preliminary data.</text>
</comment>
<keyword evidence="5" id="KW-0256">Endoplasmic reticulum</keyword>
<keyword evidence="11" id="KW-1185">Reference proteome</keyword>
<dbReference type="AlphaFoldDB" id="A0A9P4VU71"/>
<accession>A0A9P4VU71</accession>
<evidence type="ECO:0000256" key="8">
    <source>
        <dbReference type="ARBA" id="ARBA00045204"/>
    </source>
</evidence>
<sequence length="96" mass="10581">MADALLEQIRDMLEGQIDFEGQRLAEILATSLLIAFGTLAAAVGFLYGDIYLTLYVFVAGTIFTALAVIPPWPFYNKNPAQWQNPQRGISGVTIEM</sequence>
<evidence type="ECO:0000256" key="9">
    <source>
        <dbReference type="SAM" id="Phobius"/>
    </source>
</evidence>
<gene>
    <name evidence="10" type="ORF">M501DRAFT_1000951</name>
</gene>
<feature type="transmembrane region" description="Helical" evidence="9">
    <location>
        <begin position="54"/>
        <end position="75"/>
    </location>
</feature>
<dbReference type="Pfam" id="PF06645">
    <property type="entry name" value="SPC12"/>
    <property type="match status" value="1"/>
</dbReference>
<evidence type="ECO:0000256" key="1">
    <source>
        <dbReference type="ARBA" id="ARBA00004477"/>
    </source>
</evidence>
<dbReference type="GO" id="GO:0045047">
    <property type="term" value="P:protein targeting to ER"/>
    <property type="evidence" value="ECO:0007669"/>
    <property type="project" value="TreeGrafter"/>
</dbReference>
<evidence type="ECO:0000313" key="10">
    <source>
        <dbReference type="EMBL" id="KAF2841677.1"/>
    </source>
</evidence>
<evidence type="ECO:0000256" key="3">
    <source>
        <dbReference type="ARBA" id="ARBA00017059"/>
    </source>
</evidence>
<feature type="transmembrane region" description="Helical" evidence="9">
    <location>
        <begin position="27"/>
        <end position="47"/>
    </location>
</feature>
<dbReference type="InterPro" id="IPR009542">
    <property type="entry name" value="Spc1/SPCS1"/>
</dbReference>
<comment type="similarity">
    <text evidence="2">Belongs to the SPCS1 family.</text>
</comment>
<dbReference type="Proteomes" id="UP000799429">
    <property type="component" value="Unassembled WGS sequence"/>
</dbReference>
<evidence type="ECO:0000256" key="2">
    <source>
        <dbReference type="ARBA" id="ARBA00005245"/>
    </source>
</evidence>
<dbReference type="PANTHER" id="PTHR13202">
    <property type="entry name" value="MICROSOMAL SIGNAL PEPTIDASE 12 KDA SUBUNIT"/>
    <property type="match status" value="1"/>
</dbReference>
<keyword evidence="7 9" id="KW-0472">Membrane</keyword>
<evidence type="ECO:0000256" key="4">
    <source>
        <dbReference type="ARBA" id="ARBA00022692"/>
    </source>
</evidence>
<keyword evidence="6 9" id="KW-1133">Transmembrane helix</keyword>
<evidence type="ECO:0000256" key="7">
    <source>
        <dbReference type="ARBA" id="ARBA00023136"/>
    </source>
</evidence>
<dbReference type="GO" id="GO:0006465">
    <property type="term" value="P:signal peptide processing"/>
    <property type="evidence" value="ECO:0007669"/>
    <property type="project" value="InterPro"/>
</dbReference>
<reference evidence="10" key="1">
    <citation type="journal article" date="2020" name="Stud. Mycol.">
        <title>101 Dothideomycetes genomes: a test case for predicting lifestyles and emergence of pathogens.</title>
        <authorList>
            <person name="Haridas S."/>
            <person name="Albert R."/>
            <person name="Binder M."/>
            <person name="Bloem J."/>
            <person name="Labutti K."/>
            <person name="Salamov A."/>
            <person name="Andreopoulos B."/>
            <person name="Baker S."/>
            <person name="Barry K."/>
            <person name="Bills G."/>
            <person name="Bluhm B."/>
            <person name="Cannon C."/>
            <person name="Castanera R."/>
            <person name="Culley D."/>
            <person name="Daum C."/>
            <person name="Ezra D."/>
            <person name="Gonzalez J."/>
            <person name="Henrissat B."/>
            <person name="Kuo A."/>
            <person name="Liang C."/>
            <person name="Lipzen A."/>
            <person name="Lutzoni F."/>
            <person name="Magnuson J."/>
            <person name="Mondo S."/>
            <person name="Nolan M."/>
            <person name="Ohm R."/>
            <person name="Pangilinan J."/>
            <person name="Park H.-J."/>
            <person name="Ramirez L."/>
            <person name="Alfaro M."/>
            <person name="Sun H."/>
            <person name="Tritt A."/>
            <person name="Yoshinaga Y."/>
            <person name="Zwiers L.-H."/>
            <person name="Turgeon B."/>
            <person name="Goodwin S."/>
            <person name="Spatafora J."/>
            <person name="Crous P."/>
            <person name="Grigoriev I."/>
        </authorList>
    </citation>
    <scope>NUCLEOTIDE SEQUENCE</scope>
    <source>
        <strain evidence="10">CBS 101060</strain>
    </source>
</reference>
<organism evidence="10 11">
    <name type="scientific">Patellaria atrata CBS 101060</name>
    <dbReference type="NCBI Taxonomy" id="1346257"/>
    <lineage>
        <taxon>Eukaryota</taxon>
        <taxon>Fungi</taxon>
        <taxon>Dikarya</taxon>
        <taxon>Ascomycota</taxon>
        <taxon>Pezizomycotina</taxon>
        <taxon>Dothideomycetes</taxon>
        <taxon>Dothideomycetes incertae sedis</taxon>
        <taxon>Patellariales</taxon>
        <taxon>Patellariaceae</taxon>
        <taxon>Patellaria</taxon>
    </lineage>
</organism>